<dbReference type="PIRSF" id="PIRSF000726">
    <property type="entry name" value="Asp_kin"/>
    <property type="match status" value="1"/>
</dbReference>
<dbReference type="InterPro" id="IPR002912">
    <property type="entry name" value="ACT_dom"/>
</dbReference>
<sequence>MKVAKFGGSSLADAKQFEKVLNIIKADSSRKFIVVSAPGKRSKEDIKITDLLIQCAKKQLETGESSKELQAVIDRYQGIAEELGVSNEIIEEIRLDLQSRLNASTSNQGLFTDSLKASGEDNCAKLMAAYIRSQGLNATYVCPKDAGLFLSNEHGNAQVLAESYENLSKLVNVDGIVVFPGFFGYTLNGDLVTFSRGGSDITGSILAAAVKADLYENFTDVDCVFSVNPSIVANPKAIYEVTYREMRELSYGGFSVLHAEALLPAYKEKIPVKIMNTNNPDCKGTIIVAERSIENGPVVGIASDAGFCSIFLSKYLMNREIGFGRKLLQILEEEGLSYEHTPSGIDDISVILRESEFTEEKEKVVTDRIHKELEVDDIVVKRNLALIMIVGEGMRKSIGVAAKATKAFELANANLDMINQGSSEVSMMFGVRADDVDRAVRALYQEFFEK</sequence>
<dbReference type="UniPathway" id="UPA00034">
    <property type="reaction ID" value="UER00015"/>
</dbReference>
<dbReference type="FunFam" id="3.30.2130.10:FF:000001">
    <property type="entry name" value="Bifunctional aspartokinase/homoserine dehydrogenase"/>
    <property type="match status" value="1"/>
</dbReference>
<dbReference type="InterPro" id="IPR036393">
    <property type="entry name" value="AceGlu_kinase-like_sf"/>
</dbReference>
<dbReference type="GO" id="GO:0009088">
    <property type="term" value="P:threonine biosynthetic process"/>
    <property type="evidence" value="ECO:0007669"/>
    <property type="project" value="UniProtKB-UniPathway"/>
</dbReference>
<dbReference type="GO" id="GO:0009090">
    <property type="term" value="P:homoserine biosynthetic process"/>
    <property type="evidence" value="ECO:0007669"/>
    <property type="project" value="TreeGrafter"/>
</dbReference>
<dbReference type="AlphaFoldDB" id="A0A1E5L3D4"/>
<dbReference type="OrthoDB" id="9799110at2"/>
<dbReference type="CDD" id="cd04245">
    <property type="entry name" value="AAK_AKiii-YclM-BS"/>
    <property type="match status" value="1"/>
</dbReference>
<keyword evidence="11" id="KW-0457">Lysine biosynthesis</keyword>
<gene>
    <name evidence="17" type="ORF">BHU72_09050</name>
</gene>
<evidence type="ECO:0000256" key="8">
    <source>
        <dbReference type="ARBA" id="ARBA00022777"/>
    </source>
</evidence>
<comment type="caution">
    <text evidence="17">The sequence shown here is derived from an EMBL/GenBank/DDBJ whole genome shotgun (WGS) entry which is preliminary data.</text>
</comment>
<dbReference type="RefSeq" id="WP_069703059.1">
    <property type="nucleotide sequence ID" value="NZ_MJAT01000037.1"/>
</dbReference>
<keyword evidence="7 13" id="KW-0547">Nucleotide-binding</keyword>
<dbReference type="Gene3D" id="1.20.120.1320">
    <property type="entry name" value="Aspartokinase, catalytic domain"/>
    <property type="match status" value="1"/>
</dbReference>
<dbReference type="GO" id="GO:0019877">
    <property type="term" value="P:diaminopimelate biosynthetic process"/>
    <property type="evidence" value="ECO:0007669"/>
    <property type="project" value="UniProtKB-KW"/>
</dbReference>
<dbReference type="Proteomes" id="UP000095255">
    <property type="component" value="Unassembled WGS sequence"/>
</dbReference>
<feature type="binding site" evidence="13">
    <location>
        <begin position="5"/>
        <end position="8"/>
    </location>
    <ligand>
        <name>ATP</name>
        <dbReference type="ChEBI" id="CHEBI:30616"/>
    </ligand>
</feature>
<proteinExistence type="inferred from homology"/>
<dbReference type="InterPro" id="IPR042199">
    <property type="entry name" value="AsparK_Bifunc_asparK/hSer_DH"/>
</dbReference>
<keyword evidence="6 14" id="KW-0808">Transferase</keyword>
<keyword evidence="10" id="KW-0220">Diaminopimelate biosynthesis</keyword>
<dbReference type="InterPro" id="IPR035804">
    <property type="entry name" value="AKIII_YclM_N"/>
</dbReference>
<evidence type="ECO:0000313" key="18">
    <source>
        <dbReference type="Proteomes" id="UP000095255"/>
    </source>
</evidence>
<name>A0A1E5L3D4_9FIRM</name>
<evidence type="ECO:0000259" key="16">
    <source>
        <dbReference type="PROSITE" id="PS51671"/>
    </source>
</evidence>
<keyword evidence="8 14" id="KW-0418">Kinase</keyword>
<dbReference type="UniPathway" id="UPA00050">
    <property type="reaction ID" value="UER00461"/>
</dbReference>
<comment type="catalytic activity">
    <reaction evidence="12 14">
        <text>L-aspartate + ATP = 4-phospho-L-aspartate + ADP</text>
        <dbReference type="Rhea" id="RHEA:23776"/>
        <dbReference type="ChEBI" id="CHEBI:29991"/>
        <dbReference type="ChEBI" id="CHEBI:30616"/>
        <dbReference type="ChEBI" id="CHEBI:57535"/>
        <dbReference type="ChEBI" id="CHEBI:456216"/>
        <dbReference type="EC" id="2.7.2.4"/>
    </reaction>
</comment>
<evidence type="ECO:0000256" key="7">
    <source>
        <dbReference type="ARBA" id="ARBA00022741"/>
    </source>
</evidence>
<dbReference type="Gene3D" id="3.30.2130.10">
    <property type="entry name" value="VC0802-like"/>
    <property type="match status" value="1"/>
</dbReference>
<dbReference type="GO" id="GO:0005524">
    <property type="term" value="F:ATP binding"/>
    <property type="evidence" value="ECO:0007669"/>
    <property type="project" value="UniProtKB-KW"/>
</dbReference>
<keyword evidence="15" id="KW-0028">Amino-acid biosynthesis</keyword>
<evidence type="ECO:0000256" key="4">
    <source>
        <dbReference type="ARBA" id="ARBA00005139"/>
    </source>
</evidence>
<comment type="pathway">
    <text evidence="2 15">Amino-acid biosynthesis; L-lysine biosynthesis via DAP pathway; (S)-tetrahydrodipicolinate from L-aspartate: step 1/4.</text>
</comment>
<dbReference type="EC" id="2.7.2.4" evidence="14"/>
<dbReference type="Pfam" id="PF22468">
    <property type="entry name" value="ACT_9"/>
    <property type="match status" value="1"/>
</dbReference>
<dbReference type="InterPro" id="IPR054352">
    <property type="entry name" value="ACT_Aspartokinase"/>
</dbReference>
<dbReference type="NCBIfam" id="NF006540">
    <property type="entry name" value="PRK09034.1"/>
    <property type="match status" value="1"/>
</dbReference>
<reference evidence="17 18" key="1">
    <citation type="submission" date="2016-09" db="EMBL/GenBank/DDBJ databases">
        <title>Desulfuribacillus arsenicus sp. nov., an obligately anaerobic, dissimilatory arsenic- and antimonate-reducing bacterium isolated from anoxic sediments.</title>
        <authorList>
            <person name="Abin C.A."/>
            <person name="Hollibaugh J.T."/>
        </authorList>
    </citation>
    <scope>NUCLEOTIDE SEQUENCE [LARGE SCALE GENOMIC DNA]</scope>
    <source>
        <strain evidence="17 18">MLFW-2</strain>
    </source>
</reference>
<dbReference type="Gene3D" id="3.40.1160.10">
    <property type="entry name" value="Acetylglutamate kinase-like"/>
    <property type="match status" value="1"/>
</dbReference>
<dbReference type="CDD" id="cd04911">
    <property type="entry name" value="ACT_AKiii-YclM-BS_1"/>
    <property type="match status" value="1"/>
</dbReference>
<dbReference type="STRING" id="1390249.BHU72_09050"/>
<evidence type="ECO:0000256" key="3">
    <source>
        <dbReference type="ARBA" id="ARBA00004986"/>
    </source>
</evidence>
<feature type="binding site" evidence="13">
    <location>
        <position position="49"/>
    </location>
    <ligand>
        <name>substrate</name>
    </ligand>
</feature>
<dbReference type="EMBL" id="MJAT01000037">
    <property type="protein sequence ID" value="OEH84632.1"/>
    <property type="molecule type" value="Genomic_DNA"/>
</dbReference>
<evidence type="ECO:0000256" key="12">
    <source>
        <dbReference type="ARBA" id="ARBA00047872"/>
    </source>
</evidence>
<evidence type="ECO:0000256" key="9">
    <source>
        <dbReference type="ARBA" id="ARBA00022840"/>
    </source>
</evidence>
<evidence type="ECO:0000256" key="13">
    <source>
        <dbReference type="PIRSR" id="PIRSR000726-1"/>
    </source>
</evidence>
<dbReference type="InterPro" id="IPR001048">
    <property type="entry name" value="Asp/Glu/Uridylate_kinase"/>
</dbReference>
<dbReference type="UniPathway" id="UPA00051">
    <property type="reaction ID" value="UER00462"/>
</dbReference>
<dbReference type="GO" id="GO:0004072">
    <property type="term" value="F:aspartate kinase activity"/>
    <property type="evidence" value="ECO:0007669"/>
    <property type="project" value="UniProtKB-EC"/>
</dbReference>
<comment type="pathway">
    <text evidence="3 15">Amino-acid biosynthesis; L-methionine biosynthesis via de novo pathway; L-homoserine from L-aspartate: step 1/3.</text>
</comment>
<dbReference type="Pfam" id="PF00696">
    <property type="entry name" value="AA_kinase"/>
    <property type="match status" value="1"/>
</dbReference>
<protein>
    <recommendedName>
        <fullName evidence="14">Aspartokinase</fullName>
        <ecNumber evidence="14">2.7.2.4</ecNumber>
    </recommendedName>
</protein>
<dbReference type="InterPro" id="IPR045865">
    <property type="entry name" value="ACT-like_dom_sf"/>
</dbReference>
<evidence type="ECO:0000256" key="14">
    <source>
        <dbReference type="RuleBase" id="RU003448"/>
    </source>
</evidence>
<dbReference type="PROSITE" id="PS00324">
    <property type="entry name" value="ASPARTOKINASE"/>
    <property type="match status" value="1"/>
</dbReference>
<dbReference type="InterPro" id="IPR005260">
    <property type="entry name" value="Asp_kin_monofn"/>
</dbReference>
<feature type="domain" description="ACT" evidence="16">
    <location>
        <begin position="389"/>
        <end position="450"/>
    </location>
</feature>
<dbReference type="GO" id="GO:0009089">
    <property type="term" value="P:lysine biosynthetic process via diaminopimelate"/>
    <property type="evidence" value="ECO:0007669"/>
    <property type="project" value="UniProtKB-UniPathway"/>
</dbReference>
<dbReference type="InterPro" id="IPR018042">
    <property type="entry name" value="Aspartate_kinase_CS"/>
</dbReference>
<feature type="binding site" evidence="13">
    <location>
        <begin position="219"/>
        <end position="220"/>
    </location>
    <ligand>
        <name>ATP</name>
        <dbReference type="ChEBI" id="CHEBI:30616"/>
    </ligand>
</feature>
<evidence type="ECO:0000256" key="11">
    <source>
        <dbReference type="ARBA" id="ARBA00023154"/>
    </source>
</evidence>
<dbReference type="CDD" id="cd04916">
    <property type="entry name" value="ACT_AKiii-YclM-BS_2"/>
    <property type="match status" value="1"/>
</dbReference>
<evidence type="ECO:0000256" key="5">
    <source>
        <dbReference type="ARBA" id="ARBA00010122"/>
    </source>
</evidence>
<dbReference type="GO" id="GO:0005829">
    <property type="term" value="C:cytosol"/>
    <property type="evidence" value="ECO:0007669"/>
    <property type="project" value="TreeGrafter"/>
</dbReference>
<dbReference type="PANTHER" id="PTHR21499:SF67">
    <property type="entry name" value="ASPARTOKINASE 3"/>
    <property type="match status" value="1"/>
</dbReference>
<comment type="function">
    <text evidence="1">Catalyzes the phosphorylation of the beta-carboxyl group of aspartic acid with ATP to yield 4-phospho-L-aspartate, which is involved in the branched biosynthetic pathway leading to the biosynthesis of amino acids threonine, isoleucine and methionine.</text>
</comment>
<comment type="similarity">
    <text evidence="5 14">Belongs to the aspartokinase family.</text>
</comment>
<dbReference type="SUPFAM" id="SSF53633">
    <property type="entry name" value="Carbamate kinase-like"/>
    <property type="match status" value="1"/>
</dbReference>
<evidence type="ECO:0000256" key="10">
    <source>
        <dbReference type="ARBA" id="ARBA00022915"/>
    </source>
</evidence>
<evidence type="ECO:0000256" key="15">
    <source>
        <dbReference type="RuleBase" id="RU004249"/>
    </source>
</evidence>
<evidence type="ECO:0000256" key="6">
    <source>
        <dbReference type="ARBA" id="ARBA00022679"/>
    </source>
</evidence>
<evidence type="ECO:0000256" key="2">
    <source>
        <dbReference type="ARBA" id="ARBA00004766"/>
    </source>
</evidence>
<comment type="pathway">
    <text evidence="4 15">Amino-acid biosynthesis; L-threonine biosynthesis; L-threonine from L-aspartate: step 1/5.</text>
</comment>
<dbReference type="PROSITE" id="PS51671">
    <property type="entry name" value="ACT"/>
    <property type="match status" value="1"/>
</dbReference>
<dbReference type="NCBIfam" id="TIGR00657">
    <property type="entry name" value="asp_kinases"/>
    <property type="match status" value="1"/>
</dbReference>
<dbReference type="SUPFAM" id="SSF55021">
    <property type="entry name" value="ACT-like"/>
    <property type="match status" value="2"/>
</dbReference>
<organism evidence="17 18">
    <name type="scientific">Desulfuribacillus stibiiarsenatis</name>
    <dbReference type="NCBI Taxonomy" id="1390249"/>
    <lineage>
        <taxon>Bacteria</taxon>
        <taxon>Bacillati</taxon>
        <taxon>Bacillota</taxon>
        <taxon>Desulfuribacillia</taxon>
        <taxon>Desulfuribacillales</taxon>
        <taxon>Desulfuribacillaceae</taxon>
        <taxon>Desulfuribacillus</taxon>
    </lineage>
</organism>
<evidence type="ECO:0000256" key="1">
    <source>
        <dbReference type="ARBA" id="ARBA00003121"/>
    </source>
</evidence>
<accession>A0A1E5L3D4</accession>
<feature type="binding site" evidence="13">
    <location>
        <position position="120"/>
    </location>
    <ligand>
        <name>substrate</name>
    </ligand>
</feature>
<dbReference type="PANTHER" id="PTHR21499">
    <property type="entry name" value="ASPARTATE KINASE"/>
    <property type="match status" value="1"/>
</dbReference>
<dbReference type="InterPro" id="IPR001341">
    <property type="entry name" value="Asp_kinase"/>
</dbReference>
<keyword evidence="18" id="KW-1185">Reference proteome</keyword>
<keyword evidence="9 13" id="KW-0067">ATP-binding</keyword>
<evidence type="ECO:0000313" key="17">
    <source>
        <dbReference type="EMBL" id="OEH84632.1"/>
    </source>
</evidence>
<dbReference type="FunFam" id="3.40.1160.10:FF:000027">
    <property type="entry name" value="Aspartokinase"/>
    <property type="match status" value="1"/>
</dbReference>